<gene>
    <name evidence="1" type="ORF">HZF24_01765</name>
</gene>
<comment type="caution">
    <text evidence="1">The sequence shown here is derived from an EMBL/GenBank/DDBJ whole genome shotgun (WGS) entry which is preliminary data.</text>
</comment>
<sequence length="76" mass="8805">MSNIKERILGAITVMTDADAKKLWKIITEQFPNEWDNIESVEPDEWDLELIKDIENNPDCNEFVPIDDAMKELGLL</sequence>
<reference evidence="1" key="1">
    <citation type="submission" date="2020-07" db="EMBL/GenBank/DDBJ databases">
        <title>Genomic analysis of a strain of Sedimentibacter Hydroxybenzoicus DSM7310.</title>
        <authorList>
            <person name="Ma S."/>
        </authorList>
    </citation>
    <scope>NUCLEOTIDE SEQUENCE</scope>
    <source>
        <strain evidence="1">DSM 7310</strain>
    </source>
</reference>
<name>A0A974GV07_SEDHY</name>
<accession>A0A974GV07</accession>
<dbReference type="AlphaFoldDB" id="A0A974GV07"/>
<evidence type="ECO:0000313" key="2">
    <source>
        <dbReference type="Proteomes" id="UP000611629"/>
    </source>
</evidence>
<protein>
    <submittedName>
        <fullName evidence="1">Uncharacterized protein</fullName>
    </submittedName>
</protein>
<keyword evidence="2" id="KW-1185">Reference proteome</keyword>
<dbReference type="EMBL" id="JACBNQ010000001">
    <property type="protein sequence ID" value="NYB72862.1"/>
    <property type="molecule type" value="Genomic_DNA"/>
</dbReference>
<dbReference type="RefSeq" id="WP_179236535.1">
    <property type="nucleotide sequence ID" value="NZ_JACBNQ010000001.1"/>
</dbReference>
<organism evidence="1 2">
    <name type="scientific">Sedimentibacter hydroxybenzoicus DSM 7310</name>
    <dbReference type="NCBI Taxonomy" id="1123245"/>
    <lineage>
        <taxon>Bacteria</taxon>
        <taxon>Bacillati</taxon>
        <taxon>Bacillota</taxon>
        <taxon>Tissierellia</taxon>
        <taxon>Sedimentibacter</taxon>
    </lineage>
</organism>
<dbReference type="Proteomes" id="UP000611629">
    <property type="component" value="Unassembled WGS sequence"/>
</dbReference>
<evidence type="ECO:0000313" key="1">
    <source>
        <dbReference type="EMBL" id="NYB72862.1"/>
    </source>
</evidence>
<proteinExistence type="predicted"/>